<organism evidence="2 3">
    <name type="scientific">Acidovorax ebreus (strain TPSY)</name>
    <name type="common">Diaphorobacter sp. (strain TPSY)</name>
    <dbReference type="NCBI Taxonomy" id="535289"/>
    <lineage>
        <taxon>Bacteria</taxon>
        <taxon>Pseudomonadati</taxon>
        <taxon>Pseudomonadota</taxon>
        <taxon>Betaproteobacteria</taxon>
        <taxon>Burkholderiales</taxon>
        <taxon>Comamonadaceae</taxon>
        <taxon>Diaphorobacter</taxon>
    </lineage>
</organism>
<evidence type="ECO:0000313" key="2">
    <source>
        <dbReference type="EMBL" id="ACM34035.1"/>
    </source>
</evidence>
<dbReference type="KEGG" id="dia:Dtpsy_2600"/>
<dbReference type="CDD" id="cd03801">
    <property type="entry name" value="GT4_PimA-like"/>
    <property type="match status" value="1"/>
</dbReference>
<reference evidence="2 3" key="1">
    <citation type="journal article" date="2010" name="J. Bacteriol.">
        <title>Completed genome sequence of the anaerobic iron-oxidizing bacterium Acidovorax ebreus strain TPSY.</title>
        <authorList>
            <person name="Byrne-Bailey K.G."/>
            <person name="Weber K.A."/>
            <person name="Chair A.H."/>
            <person name="Bose S."/>
            <person name="Knox T."/>
            <person name="Spanbauer T.L."/>
            <person name="Chertkov O."/>
            <person name="Coates J.D."/>
        </authorList>
    </citation>
    <scope>NUCLEOTIDE SEQUENCE [LARGE SCALE GENOMIC DNA]</scope>
    <source>
        <strain evidence="2 3">TPSY</strain>
    </source>
</reference>
<keyword evidence="3" id="KW-1185">Reference proteome</keyword>
<feature type="domain" description="Glycosyltransferase subfamily 4-like N-terminal" evidence="1">
    <location>
        <begin position="48"/>
        <end position="147"/>
    </location>
</feature>
<dbReference type="InterPro" id="IPR050194">
    <property type="entry name" value="Glycosyltransferase_grp1"/>
</dbReference>
<proteinExistence type="predicted"/>
<gene>
    <name evidence="2" type="ordered locus">Dtpsy_2600</name>
</gene>
<dbReference type="PANTHER" id="PTHR45947">
    <property type="entry name" value="SULFOQUINOVOSYL TRANSFERASE SQD2"/>
    <property type="match status" value="1"/>
</dbReference>
<dbReference type="EMBL" id="CP001392">
    <property type="protein sequence ID" value="ACM34035.1"/>
    <property type="molecule type" value="Genomic_DNA"/>
</dbReference>
<dbReference type="Pfam" id="PF13439">
    <property type="entry name" value="Glyco_transf_4"/>
    <property type="match status" value="1"/>
</dbReference>
<dbReference type="AlphaFoldDB" id="A0A9J9QAN4"/>
<keyword evidence="2" id="KW-0808">Transferase</keyword>
<dbReference type="Gene3D" id="3.40.50.2000">
    <property type="entry name" value="Glycogen Phosphorylase B"/>
    <property type="match status" value="2"/>
</dbReference>
<dbReference type="GO" id="GO:0016757">
    <property type="term" value="F:glycosyltransferase activity"/>
    <property type="evidence" value="ECO:0007669"/>
    <property type="project" value="UniProtKB-ARBA"/>
</dbReference>
<sequence length="331" mass="36338">MHTRYILLLQEDLAVGGIHTATQALANALRCAGQIPVALALRNTHIGALLRAVWRADIIVATNGFLPSYAAWLLGMLLRRPVVAWLHGPTQEVLEHAHASAAKRAWLRWLYRRLRWVVFVSAHTRDSFLEFTGGAAAGQRLEVIPNAHPDWQPAPMGASPQYLGFVGRLAPEKQPELLVQMLRLLPTTYRLCMVGDGPSQPALCAAGADLQQVGRLELRPFHLVQATVYAPWQVTVLASLYEGCPMAALESLAAGRPCVGLPIPALREMLGPDMPYALAHDCSAAALARAVQTVCAMPPEQLAHDMAQVLRRYSPERFSHNWQRVLQEAAC</sequence>
<accession>A0A9J9QAN4</accession>
<protein>
    <submittedName>
        <fullName evidence="2">Glycosyl transferase group 1</fullName>
    </submittedName>
</protein>
<dbReference type="SUPFAM" id="SSF53756">
    <property type="entry name" value="UDP-Glycosyltransferase/glycogen phosphorylase"/>
    <property type="match status" value="1"/>
</dbReference>
<evidence type="ECO:0000313" key="3">
    <source>
        <dbReference type="Proteomes" id="UP000000450"/>
    </source>
</evidence>
<dbReference type="InterPro" id="IPR028098">
    <property type="entry name" value="Glyco_trans_4-like_N"/>
</dbReference>
<dbReference type="Pfam" id="PF13692">
    <property type="entry name" value="Glyco_trans_1_4"/>
    <property type="match status" value="1"/>
</dbReference>
<dbReference type="Proteomes" id="UP000000450">
    <property type="component" value="Chromosome"/>
</dbReference>
<dbReference type="PANTHER" id="PTHR45947:SF3">
    <property type="entry name" value="SULFOQUINOVOSYL TRANSFERASE SQD2"/>
    <property type="match status" value="1"/>
</dbReference>
<evidence type="ECO:0000259" key="1">
    <source>
        <dbReference type="Pfam" id="PF13439"/>
    </source>
</evidence>
<name>A0A9J9QAN4_ACIET</name>